<dbReference type="PANTHER" id="PTHR43008">
    <property type="entry name" value="BENZIL REDUCTASE"/>
    <property type="match status" value="1"/>
</dbReference>
<accession>A0A2H9TFI0</accession>
<dbReference type="STRING" id="1246581.A0A2H9TFI0"/>
<comment type="caution">
    <text evidence="4">The sequence shown here is derived from an EMBL/GenBank/DDBJ whole genome shotgun (WGS) entry which is preliminary data.</text>
</comment>
<dbReference type="PRINTS" id="PR00081">
    <property type="entry name" value="GDHRDH"/>
</dbReference>
<dbReference type="GO" id="GO:0016616">
    <property type="term" value="F:oxidoreductase activity, acting on the CH-OH group of donors, NAD or NADP as acceptor"/>
    <property type="evidence" value="ECO:0007669"/>
    <property type="project" value="UniProtKB-ARBA"/>
</dbReference>
<dbReference type="PANTHER" id="PTHR43008:SF8">
    <property type="entry name" value="BENZIL REDUCTASE ((S)-BENZOIN FORMING) IRC24"/>
    <property type="match status" value="1"/>
</dbReference>
<evidence type="ECO:0000313" key="5">
    <source>
        <dbReference type="Proteomes" id="UP000240830"/>
    </source>
</evidence>
<evidence type="ECO:0000256" key="3">
    <source>
        <dbReference type="ARBA" id="ARBA00023002"/>
    </source>
</evidence>
<protein>
    <submittedName>
        <fullName evidence="4">Uncharacterized protein</fullName>
    </submittedName>
</protein>
<dbReference type="GO" id="GO:0050664">
    <property type="term" value="F:oxidoreductase activity, acting on NAD(P)H, oxygen as acceptor"/>
    <property type="evidence" value="ECO:0007669"/>
    <property type="project" value="TreeGrafter"/>
</dbReference>
<keyword evidence="2" id="KW-0521">NADP</keyword>
<dbReference type="AlphaFoldDB" id="A0A2H9TFI0"/>
<reference evidence="4 5" key="1">
    <citation type="submission" date="2016-10" db="EMBL/GenBank/DDBJ databases">
        <title>The genome of Paramicrosporidium saccamoebae is the missing link in understanding Cryptomycota and Microsporidia evolution.</title>
        <authorList>
            <person name="Quandt C.A."/>
            <person name="Beaudet D."/>
            <person name="Corsaro D."/>
            <person name="Michel R."/>
            <person name="Corradi N."/>
            <person name="James T."/>
        </authorList>
    </citation>
    <scope>NUCLEOTIDE SEQUENCE [LARGE SCALE GENOMIC DNA]</scope>
    <source>
        <strain evidence="4 5">KSL3</strain>
    </source>
</reference>
<dbReference type="Pfam" id="PF00106">
    <property type="entry name" value="adh_short"/>
    <property type="match status" value="1"/>
</dbReference>
<dbReference type="SUPFAM" id="SSF51735">
    <property type="entry name" value="NAD(P)-binding Rossmann-fold domains"/>
    <property type="match status" value="1"/>
</dbReference>
<evidence type="ECO:0000256" key="1">
    <source>
        <dbReference type="ARBA" id="ARBA00006484"/>
    </source>
</evidence>
<comment type="similarity">
    <text evidence="1">Belongs to the short-chain dehydrogenases/reductases (SDR) family.</text>
</comment>
<dbReference type="InterPro" id="IPR002347">
    <property type="entry name" value="SDR_fam"/>
</dbReference>
<evidence type="ECO:0000256" key="2">
    <source>
        <dbReference type="ARBA" id="ARBA00022857"/>
    </source>
</evidence>
<dbReference type="InterPro" id="IPR036291">
    <property type="entry name" value="NAD(P)-bd_dom_sf"/>
</dbReference>
<keyword evidence="5" id="KW-1185">Reference proteome</keyword>
<organism evidence="4 5">
    <name type="scientific">Paramicrosporidium saccamoebae</name>
    <dbReference type="NCBI Taxonomy" id="1246581"/>
    <lineage>
        <taxon>Eukaryota</taxon>
        <taxon>Fungi</taxon>
        <taxon>Fungi incertae sedis</taxon>
        <taxon>Cryptomycota</taxon>
        <taxon>Cryptomycota incertae sedis</taxon>
        <taxon>Paramicrosporidium</taxon>
    </lineage>
</organism>
<dbReference type="EMBL" id="MTSL01000219">
    <property type="protein sequence ID" value="PJF16481.1"/>
    <property type="molecule type" value="Genomic_DNA"/>
</dbReference>
<evidence type="ECO:0000313" key="4">
    <source>
        <dbReference type="EMBL" id="PJF16481.1"/>
    </source>
</evidence>
<dbReference type="OrthoDB" id="153074at2759"/>
<keyword evidence="3" id="KW-0560">Oxidoreductase</keyword>
<dbReference type="Proteomes" id="UP000240830">
    <property type="component" value="Unassembled WGS sequence"/>
</dbReference>
<dbReference type="InterPro" id="IPR020904">
    <property type="entry name" value="Sc_DH/Rdtase_CS"/>
</dbReference>
<name>A0A2H9TFI0_9FUNG</name>
<dbReference type="Gene3D" id="3.40.50.720">
    <property type="entry name" value="NAD(P)-binding Rossmann-like Domain"/>
    <property type="match status" value="1"/>
</dbReference>
<sequence>MKTAIVTGASRGIGAAVCRNLRTKGIRVIGVARSEDALRKLCMEKIGSGPMEYVVGDITDPKTVETAVALATKDGNLEMLILNAAILTPMSKIDVTKIEEFQRAYDVNVFCNLVWIQAALPALRAATKGTIVYVTSGASDIGVGGLAAYGSSKAAMNSVMRVLAEEEPEVISLTVNPGPTGTKMWNEFLDLAPTTMDAAQMSQYAKMGKDDVNKPEDVAESFVRLALSAPKTKSGSIIAWDESWIQSL</sequence>
<gene>
    <name evidence="4" type="ORF">PSACC_03707</name>
</gene>
<dbReference type="PROSITE" id="PS00061">
    <property type="entry name" value="ADH_SHORT"/>
    <property type="match status" value="1"/>
</dbReference>
<proteinExistence type="inferred from homology"/>